<dbReference type="Proteomes" id="UP001232148">
    <property type="component" value="Unassembled WGS sequence"/>
</dbReference>
<dbReference type="AlphaFoldDB" id="A0AAD9H5C0"/>
<feature type="domain" description="Ubiquitin-like protease family profile" evidence="6">
    <location>
        <begin position="490"/>
        <end position="664"/>
    </location>
</feature>
<dbReference type="EMBL" id="MU843034">
    <property type="protein sequence ID" value="KAK2022623.1"/>
    <property type="molecule type" value="Genomic_DNA"/>
</dbReference>
<gene>
    <name evidence="7" type="ORF">LX32DRAFT_187286</name>
</gene>
<feature type="region of interest" description="Disordered" evidence="5">
    <location>
        <begin position="236"/>
        <end position="348"/>
    </location>
</feature>
<keyword evidence="8" id="KW-1185">Reference proteome</keyword>
<protein>
    <recommendedName>
        <fullName evidence="6">Ubiquitin-like protease family profile domain-containing protein</fullName>
    </recommendedName>
</protein>
<organism evidence="7 8">
    <name type="scientific">Colletotrichum zoysiae</name>
    <dbReference type="NCBI Taxonomy" id="1216348"/>
    <lineage>
        <taxon>Eukaryota</taxon>
        <taxon>Fungi</taxon>
        <taxon>Dikarya</taxon>
        <taxon>Ascomycota</taxon>
        <taxon>Pezizomycotina</taxon>
        <taxon>Sordariomycetes</taxon>
        <taxon>Hypocreomycetidae</taxon>
        <taxon>Glomerellales</taxon>
        <taxon>Glomerellaceae</taxon>
        <taxon>Colletotrichum</taxon>
        <taxon>Colletotrichum graminicola species complex</taxon>
    </lineage>
</organism>
<comment type="similarity">
    <text evidence="1">Belongs to the peptidase C48 family.</text>
</comment>
<dbReference type="GO" id="GO:0000338">
    <property type="term" value="P:protein deneddylation"/>
    <property type="evidence" value="ECO:0007669"/>
    <property type="project" value="TreeGrafter"/>
</dbReference>
<feature type="region of interest" description="Disordered" evidence="5">
    <location>
        <begin position="807"/>
        <end position="835"/>
    </location>
</feature>
<dbReference type="PANTHER" id="PTHR46468">
    <property type="entry name" value="SENTRIN-SPECIFIC PROTEASE 8"/>
    <property type="match status" value="1"/>
</dbReference>
<dbReference type="PROSITE" id="PS50600">
    <property type="entry name" value="ULP_PROTEASE"/>
    <property type="match status" value="1"/>
</dbReference>
<feature type="region of interest" description="Disordered" evidence="5">
    <location>
        <begin position="393"/>
        <end position="427"/>
    </location>
</feature>
<evidence type="ECO:0000256" key="2">
    <source>
        <dbReference type="ARBA" id="ARBA00022670"/>
    </source>
</evidence>
<dbReference type="SUPFAM" id="SSF54001">
    <property type="entry name" value="Cysteine proteinases"/>
    <property type="match status" value="1"/>
</dbReference>
<dbReference type="PANTHER" id="PTHR46468:SF1">
    <property type="entry name" value="SENTRIN-SPECIFIC PROTEASE 8"/>
    <property type="match status" value="1"/>
</dbReference>
<evidence type="ECO:0000313" key="7">
    <source>
        <dbReference type="EMBL" id="KAK2022623.1"/>
    </source>
</evidence>
<comment type="caution">
    <text evidence="7">The sequence shown here is derived from an EMBL/GenBank/DDBJ whole genome shotgun (WGS) entry which is preliminary data.</text>
</comment>
<dbReference type="InterPro" id="IPR038765">
    <property type="entry name" value="Papain-like_cys_pep_sf"/>
</dbReference>
<evidence type="ECO:0000259" key="6">
    <source>
        <dbReference type="PROSITE" id="PS50600"/>
    </source>
</evidence>
<keyword evidence="4" id="KW-0788">Thiol protease</keyword>
<feature type="compositionally biased region" description="Polar residues" evidence="5">
    <location>
        <begin position="254"/>
        <end position="265"/>
    </location>
</feature>
<feature type="compositionally biased region" description="Polar residues" evidence="5">
    <location>
        <begin position="441"/>
        <end position="451"/>
    </location>
</feature>
<keyword evidence="3" id="KW-0378">Hydrolase</keyword>
<feature type="compositionally biased region" description="Acidic residues" evidence="5">
    <location>
        <begin position="242"/>
        <end position="251"/>
    </location>
</feature>
<feature type="region of interest" description="Disordered" evidence="5">
    <location>
        <begin position="439"/>
        <end position="513"/>
    </location>
</feature>
<dbReference type="Gene3D" id="3.40.395.10">
    <property type="entry name" value="Adenoviral Proteinase, Chain A"/>
    <property type="match status" value="1"/>
</dbReference>
<keyword evidence="2" id="KW-0645">Protease</keyword>
<accession>A0AAD9H5C0</accession>
<sequence>MSSQCRASANEPPTLADTVGQLNKLTTPEEAHRSQAFSISSIWQQLRHVFSASTVQETHGQSFPAFVLLHVDRLILGAALDQDNQLIDDLNRIKSSDRGQRLNALAQRWRVSQSILLFLFGFEAVNCRVAIDAINRLHLKIPDIDIIQLYSRFEQVSSTKTRRGRPIDRSGKERLKEAIESFLPTAWVVPASSKKPTSAAASPTTNMIRAISLPARQIKSVPGLSNKRRAASTIEALNGDDNHDDDDDDDENKSNVPQASSSNEASLERPLTPPQTGSPFSDVPEQDGDHFADAGSSRDFSDEDGGVPGSIPARSPSPAQIQVKKRLSPVVEASEDGSFEGSPINHVNPPVKRKGTCFLPPNITVRKRSIDLVPSPHIRQMSFQAQDYCEDSAKDSHSVSGSGDGSFIFKRRRCDSTNDTGSGDEVEFGRFSQLGAENDGFNDSQLFSSPEKSLAESPPLQMSSFDGPGGSGIDMGVGEPMNTRGPPQLEQGRDKELDKVEEPQSSHAPDVEEIPRLSLECLGDSWLTDEVVLSSMRLVATSSSEPVVVIDPLVTADTSANRPLRSVFDDLSGVSTIILPLFLGNHWALAIVRDEGICRFEAEVYDSLRSPAHLQSARQCLDVFQRLYFPASKPDLLYLTSMSCPKQTNGNDCGVFTVAFQVYLVAGYPMPEEIDTSIWRLLICIFNRIQTCAATVSSNPAAIVDELKGLFQERLINGERLSIPIHPTHLSPPVYQFDTSSAYQIEDANKHAANILQWQHEVSEFVKQEARQRAPLWGTMLQHVMNTRKPFFKLKSLSTTASVRLATKHQQQTSEGGRYARAAEAGDDGARNNEAQANRRIRQVIEREQRLKAAVVAWDLAIELLGETERTLRERLALASG</sequence>
<evidence type="ECO:0000256" key="1">
    <source>
        <dbReference type="ARBA" id="ARBA00005234"/>
    </source>
</evidence>
<evidence type="ECO:0000256" key="4">
    <source>
        <dbReference type="ARBA" id="ARBA00022807"/>
    </source>
</evidence>
<name>A0AAD9H5C0_9PEZI</name>
<evidence type="ECO:0000313" key="8">
    <source>
        <dbReference type="Proteomes" id="UP001232148"/>
    </source>
</evidence>
<dbReference type="InterPro" id="IPR003653">
    <property type="entry name" value="Peptidase_C48_C"/>
</dbReference>
<feature type="compositionally biased region" description="Basic and acidic residues" evidence="5">
    <location>
        <begin position="491"/>
        <end position="513"/>
    </location>
</feature>
<dbReference type="GO" id="GO:0006508">
    <property type="term" value="P:proteolysis"/>
    <property type="evidence" value="ECO:0007669"/>
    <property type="project" value="UniProtKB-KW"/>
</dbReference>
<dbReference type="Pfam" id="PF02902">
    <property type="entry name" value="Peptidase_C48"/>
    <property type="match status" value="1"/>
</dbReference>
<dbReference type="InterPro" id="IPR044613">
    <property type="entry name" value="Nep1/2-like"/>
</dbReference>
<dbReference type="GO" id="GO:0019784">
    <property type="term" value="F:deNEDDylase activity"/>
    <property type="evidence" value="ECO:0007669"/>
    <property type="project" value="InterPro"/>
</dbReference>
<reference evidence="7" key="1">
    <citation type="submission" date="2021-06" db="EMBL/GenBank/DDBJ databases">
        <title>Comparative genomics, transcriptomics and evolutionary studies reveal genomic signatures of adaptation to plant cell wall in hemibiotrophic fungi.</title>
        <authorList>
            <consortium name="DOE Joint Genome Institute"/>
            <person name="Baroncelli R."/>
            <person name="Diaz J.F."/>
            <person name="Benocci T."/>
            <person name="Peng M."/>
            <person name="Battaglia E."/>
            <person name="Haridas S."/>
            <person name="Andreopoulos W."/>
            <person name="Labutti K."/>
            <person name="Pangilinan J."/>
            <person name="Floch G.L."/>
            <person name="Makela M.R."/>
            <person name="Henrissat B."/>
            <person name="Grigoriev I.V."/>
            <person name="Crouch J.A."/>
            <person name="De Vries R.P."/>
            <person name="Sukno S.A."/>
            <person name="Thon M.R."/>
        </authorList>
    </citation>
    <scope>NUCLEOTIDE SEQUENCE</scope>
    <source>
        <strain evidence="7">MAFF235873</strain>
    </source>
</reference>
<evidence type="ECO:0000256" key="5">
    <source>
        <dbReference type="SAM" id="MobiDB-lite"/>
    </source>
</evidence>
<dbReference type="GO" id="GO:0008234">
    <property type="term" value="F:cysteine-type peptidase activity"/>
    <property type="evidence" value="ECO:0007669"/>
    <property type="project" value="UniProtKB-KW"/>
</dbReference>
<proteinExistence type="inferred from homology"/>
<evidence type="ECO:0000256" key="3">
    <source>
        <dbReference type="ARBA" id="ARBA00022801"/>
    </source>
</evidence>